<evidence type="ECO:0000313" key="1">
    <source>
        <dbReference type="EMBL" id="QJA85559.1"/>
    </source>
</evidence>
<protein>
    <submittedName>
        <fullName evidence="1">Uncharacterized protein</fullName>
    </submittedName>
</protein>
<reference evidence="1" key="1">
    <citation type="submission" date="2020-03" db="EMBL/GenBank/DDBJ databases">
        <title>The deep terrestrial virosphere.</title>
        <authorList>
            <person name="Holmfeldt K."/>
            <person name="Nilsson E."/>
            <person name="Simone D."/>
            <person name="Lopez-Fernandez M."/>
            <person name="Wu X."/>
            <person name="de Brujin I."/>
            <person name="Lundin D."/>
            <person name="Andersson A."/>
            <person name="Bertilsson S."/>
            <person name="Dopson M."/>
        </authorList>
    </citation>
    <scope>NUCLEOTIDE SEQUENCE</scope>
    <source>
        <strain evidence="1">MM415B02203</strain>
    </source>
</reference>
<organism evidence="1">
    <name type="scientific">viral metagenome</name>
    <dbReference type="NCBI Taxonomy" id="1070528"/>
    <lineage>
        <taxon>unclassified sequences</taxon>
        <taxon>metagenomes</taxon>
        <taxon>organismal metagenomes</taxon>
    </lineage>
</organism>
<name>A0A6M3KU75_9ZZZZ</name>
<gene>
    <name evidence="1" type="ORF">MM415B02203_0009</name>
</gene>
<sequence>MTIEIPDTVKIGGFDFKVVQDEATNVELRANSCWGDYSAPLKRIRLQTDTLPQECSHVFLHEVIHAINGVYLSYSLQEAEITGLSNGLFQVLDQLGVRFGRAE</sequence>
<accession>A0A6M3KU75</accession>
<proteinExistence type="predicted"/>
<dbReference type="AlphaFoldDB" id="A0A6M3KU75"/>
<dbReference type="EMBL" id="MT142582">
    <property type="protein sequence ID" value="QJA85559.1"/>
    <property type="molecule type" value="Genomic_DNA"/>
</dbReference>